<dbReference type="AlphaFoldDB" id="N0E0B8"/>
<protein>
    <recommendedName>
        <fullName evidence="3">DUF559 domain-containing protein</fullName>
    </recommendedName>
</protein>
<dbReference type="Proteomes" id="UP000013167">
    <property type="component" value="Unassembled WGS sequence"/>
</dbReference>
<evidence type="ECO:0000313" key="2">
    <source>
        <dbReference type="Proteomes" id="UP000013167"/>
    </source>
</evidence>
<name>N0E0B8_9MICO</name>
<reference evidence="1 2" key="1">
    <citation type="journal article" date="2013" name="ISME J.">
        <title>A metabolic model for members of the genus Tetrasphaera involved in enhanced biological phosphorus removal.</title>
        <authorList>
            <person name="Kristiansen R."/>
            <person name="Nguyen H.T.T."/>
            <person name="Saunders A.M."/>
            <person name="Nielsen J.L."/>
            <person name="Wimmer R."/>
            <person name="Le V.Q."/>
            <person name="McIlroy S.J."/>
            <person name="Petrovski S."/>
            <person name="Seviour R.J."/>
            <person name="Calteau A."/>
            <person name="Nielsen K.L."/>
            <person name="Nielsen P.H."/>
        </authorList>
    </citation>
    <scope>NUCLEOTIDE SEQUENCE [LARGE SCALE GENOMIC DNA]</scope>
    <source>
        <strain evidence="1 2">Lp2</strain>
    </source>
</reference>
<dbReference type="RefSeq" id="WP_010851870.1">
    <property type="nucleotide sequence ID" value="NZ_HF570956.1"/>
</dbReference>
<proteinExistence type="predicted"/>
<dbReference type="InterPro" id="IPR011335">
    <property type="entry name" value="Restrct_endonuc-II-like"/>
</dbReference>
<organism evidence="1 2">
    <name type="scientific">Phycicoccus elongatus Lp2</name>
    <dbReference type="NCBI Taxonomy" id="1193181"/>
    <lineage>
        <taxon>Bacteria</taxon>
        <taxon>Bacillati</taxon>
        <taxon>Actinomycetota</taxon>
        <taxon>Actinomycetes</taxon>
        <taxon>Micrococcales</taxon>
        <taxon>Intrasporangiaceae</taxon>
        <taxon>Phycicoccus</taxon>
    </lineage>
</organism>
<dbReference type="OrthoDB" id="3173471at2"/>
<dbReference type="eggNOG" id="COG2852">
    <property type="taxonomic scope" value="Bacteria"/>
</dbReference>
<gene>
    <name evidence="1" type="ORF">BN10_1320019</name>
</gene>
<dbReference type="EMBL" id="CAIZ01000038">
    <property type="protein sequence ID" value="CCH69120.1"/>
    <property type="molecule type" value="Genomic_DNA"/>
</dbReference>
<evidence type="ECO:0000313" key="1">
    <source>
        <dbReference type="EMBL" id="CCH69120.1"/>
    </source>
</evidence>
<keyword evidence="2" id="KW-1185">Reference proteome</keyword>
<evidence type="ECO:0008006" key="3">
    <source>
        <dbReference type="Google" id="ProtNLM"/>
    </source>
</evidence>
<comment type="caution">
    <text evidence="1">The sequence shown here is derived from an EMBL/GenBank/DDBJ whole genome shotgun (WGS) entry which is preliminary data.</text>
</comment>
<dbReference type="SUPFAM" id="SSF52980">
    <property type="entry name" value="Restriction endonuclease-like"/>
    <property type="match status" value="1"/>
</dbReference>
<dbReference type="STRING" id="1193181.BN10_1320019"/>
<sequence length="316" mass="34196">MKPAPLPSGMPRGPVSVREARALGVGRGRLRRGDIRHPVRGVVSLDEPDTTLAGRAAALSAALTRPHAFSHRTALDLLALPVPEILGSADSLDVMTETAAGRVRRRGCVHHRGLESRSVTTVAGLSVVDPMHTWCDLGDLVGSTRLGLGDLVMVGDAVLARAARGTRKGASDRAEASRAALAAVLSSRVRPRGKRGLEAALPLLDYRSKSPMESWARVIFHEAGLPRPEINVEVFADDGSGFLGEFDFVWRAARVAAEYQGGHHADRRQRAQDSAKLQCARDEGWTVLEIWVEDLRHLGRRVTLLTRLAHLLRGTT</sequence>
<dbReference type="HOGENOM" id="CLU_052626_5_1_11"/>
<accession>N0E0B8</accession>
<dbReference type="Gene3D" id="3.40.960.10">
    <property type="entry name" value="VSR Endonuclease"/>
    <property type="match status" value="1"/>
</dbReference>